<evidence type="ECO:0000256" key="1">
    <source>
        <dbReference type="ARBA" id="ARBA00004123"/>
    </source>
</evidence>
<evidence type="ECO:0000313" key="8">
    <source>
        <dbReference type="EMBL" id="KAK9294277.1"/>
    </source>
</evidence>
<protein>
    <recommendedName>
        <fullName evidence="7">NTF2 domain-containing protein</fullName>
    </recommendedName>
</protein>
<keyword evidence="5" id="KW-0539">Nucleus</keyword>
<sequence length="348" mass="39994">MNVVSQHQPELEALNLDGNKLDMVETLHILKLKLPKLKILHIGDNEIKDIKEIDAIRDLEELKLAGNPICNDYQTLIKCMQKRCPELLRLVGMDLRKPALSDAVDEGNMPASERMLAANAQAQHIASQFLEQYFLIFDSEKREPLLSAYTRDACFSITVFDRHRSSNPNMLNEYIMDDRKYNTQKQQKLLKQGRLQIVAYLSQMPRRSHDVNTFTMYVSLITEAMMLVKVSGMFKDLDKKEQPIRYINRTFTIIPEESGYCNRDEQLHVTQPTEAQLKQENWQPNVQTRGAEASTVIPEVQMLEPKYQMTYPEEQITDPQAQMTDSQTSTVSSTTEPSTAPILGDIRQ</sequence>
<organism evidence="8 9">
    <name type="scientific">Tetragonisca angustula</name>
    <dbReference type="NCBI Taxonomy" id="166442"/>
    <lineage>
        <taxon>Eukaryota</taxon>
        <taxon>Metazoa</taxon>
        <taxon>Ecdysozoa</taxon>
        <taxon>Arthropoda</taxon>
        <taxon>Hexapoda</taxon>
        <taxon>Insecta</taxon>
        <taxon>Pterygota</taxon>
        <taxon>Neoptera</taxon>
        <taxon>Endopterygota</taxon>
        <taxon>Hymenoptera</taxon>
        <taxon>Apocrita</taxon>
        <taxon>Aculeata</taxon>
        <taxon>Apoidea</taxon>
        <taxon>Anthophila</taxon>
        <taxon>Apidae</taxon>
        <taxon>Tetragonisca</taxon>
    </lineage>
</organism>
<dbReference type="SUPFAM" id="SSF54427">
    <property type="entry name" value="NTF2-like"/>
    <property type="match status" value="1"/>
</dbReference>
<dbReference type="EMBL" id="JAWNGG020000334">
    <property type="protein sequence ID" value="KAK9294277.1"/>
    <property type="molecule type" value="Genomic_DNA"/>
</dbReference>
<dbReference type="InterPro" id="IPR030217">
    <property type="entry name" value="NXF_fam"/>
</dbReference>
<keyword evidence="9" id="KW-1185">Reference proteome</keyword>
<dbReference type="InterPro" id="IPR001611">
    <property type="entry name" value="Leu-rich_rpt"/>
</dbReference>
<dbReference type="PANTHER" id="PTHR10662">
    <property type="entry name" value="NUCLEAR RNA EXPORT FACTOR"/>
    <property type="match status" value="1"/>
</dbReference>
<dbReference type="AlphaFoldDB" id="A0AAW0Z9Y2"/>
<name>A0AAW0Z9Y2_9HYME</name>
<keyword evidence="3" id="KW-0813">Transport</keyword>
<feature type="compositionally biased region" description="Low complexity" evidence="6">
    <location>
        <begin position="324"/>
        <end position="339"/>
    </location>
</feature>
<dbReference type="GO" id="GO:0016973">
    <property type="term" value="P:poly(A)+ mRNA export from nucleus"/>
    <property type="evidence" value="ECO:0007669"/>
    <property type="project" value="TreeGrafter"/>
</dbReference>
<comment type="similarity">
    <text evidence="2">Belongs to the NXF family.</text>
</comment>
<dbReference type="GO" id="GO:0005634">
    <property type="term" value="C:nucleus"/>
    <property type="evidence" value="ECO:0007669"/>
    <property type="project" value="UniProtKB-SubCell"/>
</dbReference>
<evidence type="ECO:0000256" key="4">
    <source>
        <dbReference type="ARBA" id="ARBA00022816"/>
    </source>
</evidence>
<dbReference type="InterPro" id="IPR018222">
    <property type="entry name" value="Nuclear_transport_factor_2_euk"/>
</dbReference>
<dbReference type="Proteomes" id="UP001432146">
    <property type="component" value="Unassembled WGS sequence"/>
</dbReference>
<proteinExistence type="inferred from homology"/>
<evidence type="ECO:0000256" key="6">
    <source>
        <dbReference type="SAM" id="MobiDB-lite"/>
    </source>
</evidence>
<dbReference type="Pfam" id="PF24048">
    <property type="entry name" value="LRR_NXF1-5"/>
    <property type="match status" value="1"/>
</dbReference>
<comment type="caution">
    <text evidence="8">The sequence shown here is derived from an EMBL/GenBank/DDBJ whole genome shotgun (WGS) entry which is preliminary data.</text>
</comment>
<keyword evidence="4" id="KW-0509">mRNA transport</keyword>
<feature type="domain" description="NTF2" evidence="7">
    <location>
        <begin position="125"/>
        <end position="269"/>
    </location>
</feature>
<evidence type="ECO:0000256" key="3">
    <source>
        <dbReference type="ARBA" id="ARBA00022448"/>
    </source>
</evidence>
<dbReference type="Pfam" id="PF22602">
    <property type="entry name" value="NXF_NTF2"/>
    <property type="match status" value="1"/>
</dbReference>
<evidence type="ECO:0000256" key="5">
    <source>
        <dbReference type="ARBA" id="ARBA00023242"/>
    </source>
</evidence>
<reference evidence="8 9" key="1">
    <citation type="submission" date="2024-05" db="EMBL/GenBank/DDBJ databases">
        <title>The nuclear and mitochondrial genome assemblies of Tetragonisca angustula (Apidae: Meliponini), a tiny yet remarkable pollinator in the Neotropics.</title>
        <authorList>
            <person name="Ferrari R."/>
            <person name="Ricardo P.C."/>
            <person name="Dias F.C."/>
            <person name="Araujo N.S."/>
            <person name="Soares D.O."/>
            <person name="Zhou Q.-S."/>
            <person name="Zhu C.-D."/>
            <person name="Coutinho L."/>
            <person name="Airas M.C."/>
            <person name="Batista T.M."/>
        </authorList>
    </citation>
    <scope>NUCLEOTIDE SEQUENCE [LARGE SCALE GENOMIC DNA]</scope>
    <source>
        <strain evidence="8">ASF017062</strain>
        <tissue evidence="8">Abdomen</tissue>
    </source>
</reference>
<dbReference type="PANTHER" id="PTHR10662:SF22">
    <property type="entry name" value="NUCLEAR RNA EXPORT FACTOR 1"/>
    <property type="match status" value="1"/>
</dbReference>
<dbReference type="Gene3D" id="3.10.450.50">
    <property type="match status" value="1"/>
</dbReference>
<accession>A0AAW0Z9Y2</accession>
<dbReference type="InterPro" id="IPR057125">
    <property type="entry name" value="NXF1/2/3/5-like_LRR"/>
</dbReference>
<feature type="region of interest" description="Disordered" evidence="6">
    <location>
        <begin position="317"/>
        <end position="348"/>
    </location>
</feature>
<dbReference type="Gene3D" id="3.80.10.10">
    <property type="entry name" value="Ribonuclease Inhibitor"/>
    <property type="match status" value="1"/>
</dbReference>
<dbReference type="InterPro" id="IPR032675">
    <property type="entry name" value="LRR_dom_sf"/>
</dbReference>
<dbReference type="PROSITE" id="PS51450">
    <property type="entry name" value="LRR"/>
    <property type="match status" value="1"/>
</dbReference>
<evidence type="ECO:0000256" key="2">
    <source>
        <dbReference type="ARBA" id="ARBA00009285"/>
    </source>
</evidence>
<dbReference type="SUPFAM" id="SSF52058">
    <property type="entry name" value="L domain-like"/>
    <property type="match status" value="1"/>
</dbReference>
<evidence type="ECO:0000259" key="7">
    <source>
        <dbReference type="PROSITE" id="PS50177"/>
    </source>
</evidence>
<dbReference type="InterPro" id="IPR032710">
    <property type="entry name" value="NTF2-like_dom_sf"/>
</dbReference>
<dbReference type="PROSITE" id="PS50177">
    <property type="entry name" value="NTF2_DOMAIN"/>
    <property type="match status" value="1"/>
</dbReference>
<comment type="subcellular location">
    <subcellularLocation>
        <location evidence="1">Nucleus</location>
    </subcellularLocation>
</comment>
<evidence type="ECO:0000313" key="9">
    <source>
        <dbReference type="Proteomes" id="UP001432146"/>
    </source>
</evidence>
<dbReference type="GO" id="GO:0003723">
    <property type="term" value="F:RNA binding"/>
    <property type="evidence" value="ECO:0007669"/>
    <property type="project" value="TreeGrafter"/>
</dbReference>
<gene>
    <name evidence="8" type="ORF">QLX08_011060</name>
</gene>
<dbReference type="InterPro" id="IPR002075">
    <property type="entry name" value="NTF2_dom"/>
</dbReference>